<dbReference type="AlphaFoldDB" id="A0A816HXV6"/>
<organism evidence="1 2">
    <name type="scientific">Adineta ricciae</name>
    <name type="common">Rotifer</name>
    <dbReference type="NCBI Taxonomy" id="249248"/>
    <lineage>
        <taxon>Eukaryota</taxon>
        <taxon>Metazoa</taxon>
        <taxon>Spiralia</taxon>
        <taxon>Gnathifera</taxon>
        <taxon>Rotifera</taxon>
        <taxon>Eurotatoria</taxon>
        <taxon>Bdelloidea</taxon>
        <taxon>Adinetida</taxon>
        <taxon>Adinetidae</taxon>
        <taxon>Adineta</taxon>
    </lineage>
</organism>
<comment type="caution">
    <text evidence="1">The sequence shown here is derived from an EMBL/GenBank/DDBJ whole genome shotgun (WGS) entry which is preliminary data.</text>
</comment>
<dbReference type="Proteomes" id="UP000663828">
    <property type="component" value="Unassembled WGS sequence"/>
</dbReference>
<dbReference type="PANTHER" id="PTHR33361:SF2">
    <property type="entry name" value="DUF885 DOMAIN-CONTAINING PROTEIN"/>
    <property type="match status" value="1"/>
</dbReference>
<feature type="non-terminal residue" evidence="1">
    <location>
        <position position="1"/>
    </location>
</feature>
<reference evidence="1" key="1">
    <citation type="submission" date="2021-02" db="EMBL/GenBank/DDBJ databases">
        <authorList>
            <person name="Nowell W R."/>
        </authorList>
    </citation>
    <scope>NUCLEOTIDE SEQUENCE</scope>
</reference>
<keyword evidence="2" id="KW-1185">Reference proteome</keyword>
<dbReference type="PANTHER" id="PTHR33361">
    <property type="entry name" value="GLR0591 PROTEIN"/>
    <property type="match status" value="1"/>
</dbReference>
<dbReference type="Pfam" id="PF05960">
    <property type="entry name" value="DUF885"/>
    <property type="match status" value="1"/>
</dbReference>
<name>A0A816HXV6_ADIRI</name>
<evidence type="ECO:0000313" key="1">
    <source>
        <dbReference type="EMBL" id="CAF1691495.1"/>
    </source>
</evidence>
<evidence type="ECO:0000313" key="2">
    <source>
        <dbReference type="Proteomes" id="UP000663828"/>
    </source>
</evidence>
<protein>
    <submittedName>
        <fullName evidence="1">Uncharacterized protein</fullName>
    </submittedName>
</protein>
<dbReference type="EMBL" id="CAJNOR010021687">
    <property type="protein sequence ID" value="CAF1691495.1"/>
    <property type="molecule type" value="Genomic_DNA"/>
</dbReference>
<dbReference type="InterPro" id="IPR010281">
    <property type="entry name" value="DUF885"/>
</dbReference>
<accession>A0A816HXV6</accession>
<gene>
    <name evidence="1" type="ORF">XAT740_LOCUS64219</name>
</gene>
<proteinExistence type="predicted"/>
<sequence>GYLQMNVLRTFRIIAEVLLHVEGQTPDEVIQLAKQYLTASEASITAEIYRYRILPGQACSYKIGLEIFKRAIRDKFQVTEVKDFLRSDLLAWYKDVLWQTERPLDVFLLENQITWTFD</sequence>